<feature type="coiled-coil region" evidence="6">
    <location>
        <begin position="221"/>
        <end position="264"/>
    </location>
</feature>
<evidence type="ECO:0000313" key="10">
    <source>
        <dbReference type="Proteomes" id="UP001283361"/>
    </source>
</evidence>
<comment type="caution">
    <text evidence="9">The sequence shown here is derived from an EMBL/GenBank/DDBJ whole genome shotgun (WGS) entry which is preliminary data.</text>
</comment>
<dbReference type="PROSITE" id="PS00036">
    <property type="entry name" value="BZIP_BASIC"/>
    <property type="match status" value="1"/>
</dbReference>
<feature type="compositionally biased region" description="Low complexity" evidence="7">
    <location>
        <begin position="687"/>
        <end position="698"/>
    </location>
</feature>
<evidence type="ECO:0000256" key="4">
    <source>
        <dbReference type="ARBA" id="ARBA00023163"/>
    </source>
</evidence>
<keyword evidence="6" id="KW-0175">Coiled coil</keyword>
<feature type="compositionally biased region" description="Polar residues" evidence="7">
    <location>
        <begin position="886"/>
        <end position="901"/>
    </location>
</feature>
<keyword evidence="4" id="KW-0804">Transcription</keyword>
<evidence type="ECO:0000256" key="2">
    <source>
        <dbReference type="ARBA" id="ARBA00023125"/>
    </source>
</evidence>
<dbReference type="SUPFAM" id="SSF57959">
    <property type="entry name" value="Leucine zipper domain"/>
    <property type="match status" value="1"/>
</dbReference>
<feature type="domain" description="BZIP" evidence="8">
    <location>
        <begin position="787"/>
        <end position="850"/>
    </location>
</feature>
<accession>A0AAE1AJ36</accession>
<feature type="coiled-coil region" evidence="6">
    <location>
        <begin position="812"/>
        <end position="846"/>
    </location>
</feature>
<organism evidence="9 10">
    <name type="scientific">Elysia crispata</name>
    <name type="common">lettuce slug</name>
    <dbReference type="NCBI Taxonomy" id="231223"/>
    <lineage>
        <taxon>Eukaryota</taxon>
        <taxon>Metazoa</taxon>
        <taxon>Spiralia</taxon>
        <taxon>Lophotrochozoa</taxon>
        <taxon>Mollusca</taxon>
        <taxon>Gastropoda</taxon>
        <taxon>Heterobranchia</taxon>
        <taxon>Euthyneura</taxon>
        <taxon>Panpulmonata</taxon>
        <taxon>Sacoglossa</taxon>
        <taxon>Placobranchoidea</taxon>
        <taxon>Plakobranchidae</taxon>
        <taxon>Elysia</taxon>
    </lineage>
</organism>
<dbReference type="Gene3D" id="1.10.880.10">
    <property type="entry name" value="Transcription factor, Skn-1-like, DNA-binding domain"/>
    <property type="match status" value="1"/>
</dbReference>
<evidence type="ECO:0000259" key="8">
    <source>
        <dbReference type="PROSITE" id="PS50217"/>
    </source>
</evidence>
<dbReference type="Proteomes" id="UP001283361">
    <property type="component" value="Unassembled WGS sequence"/>
</dbReference>
<dbReference type="InterPro" id="IPR008917">
    <property type="entry name" value="TF_DNA-bd_sf"/>
</dbReference>
<dbReference type="CDD" id="cd14698">
    <property type="entry name" value="bZIP_CNC"/>
    <property type="match status" value="1"/>
</dbReference>
<proteinExistence type="predicted"/>
<feature type="compositionally biased region" description="Polar residues" evidence="7">
    <location>
        <begin position="148"/>
        <end position="158"/>
    </location>
</feature>
<dbReference type="SMART" id="SM00338">
    <property type="entry name" value="BRLZ"/>
    <property type="match status" value="1"/>
</dbReference>
<evidence type="ECO:0000256" key="3">
    <source>
        <dbReference type="ARBA" id="ARBA00023159"/>
    </source>
</evidence>
<dbReference type="Pfam" id="PF03131">
    <property type="entry name" value="bZIP_Maf"/>
    <property type="match status" value="1"/>
</dbReference>
<feature type="compositionally biased region" description="Polar residues" evidence="7">
    <location>
        <begin position="124"/>
        <end position="135"/>
    </location>
</feature>
<feature type="compositionally biased region" description="Polar residues" evidence="7">
    <location>
        <begin position="630"/>
        <end position="639"/>
    </location>
</feature>
<feature type="compositionally biased region" description="Low complexity" evidence="7">
    <location>
        <begin position="646"/>
        <end position="665"/>
    </location>
</feature>
<evidence type="ECO:0000256" key="5">
    <source>
        <dbReference type="ARBA" id="ARBA00023242"/>
    </source>
</evidence>
<dbReference type="PANTHER" id="PTHR24411">
    <property type="entry name" value="NUCLEAR FACTOR ERYTHROID 2-RELATED FACTOR"/>
    <property type="match status" value="1"/>
</dbReference>
<protein>
    <recommendedName>
        <fullName evidence="8">BZIP domain-containing protein</fullName>
    </recommendedName>
</protein>
<keyword evidence="2" id="KW-0238">DNA-binding</keyword>
<gene>
    <name evidence="9" type="ORF">RRG08_031921</name>
</gene>
<sequence length="943" mass="103639">MIKEYFTDGLIGLAILLSLFRTDLDLVNINNLINYPEVQDIIQGQTAAYLPTNFHHLSNIPHAFGNPKHLDLENEAFSAWYNYHSSNFHFRGRQQNNIEAFLVSGPDPSVVSVHVQEISPSTNSVSINTSLTSPTLPEEGANSFPELSISNSSNTVDSNPEELDSSAATPQETTVVDVSFLFNSPFPGCNLTAEDLELIDVLWRQDEDLGVGKEVYDANLRLELEKKQEMERIRLQEMQKAQLLEKERLEREKQEQASKWLKENFRRDGETGEWVRQNTSLDTGSFSAVPSQADNVNEEFPTLESALDYFFNMDSEVLSKVNESTQLNEAATSYQPAFIPQPTNGLKLQEFQQIDQQQTFVQQPLPVPGHVAIEHQDSLEDNWEGLVDYLKLTVNSTEGSNSTTVAPGCSSNNDACQDFFLMGDVTNNVALDSSSSGAALPMIEPLTPEVGDISTQQPTDFLIHNVSMPTETMNITSDLVPFTPATDMTAGPIASNISSQTNLATDLNSSPVDFDLSDLGFFENLTGLEEPGDEDIDMAEIDDMFRTIQSAGASLLEPIMELGQNMDTLQRLGEEMNQSMASIGSSPSYEDFDALEGLEGAIGGSDDFNFTDTSDLGNLKAPRRDRSKVNHLSESSNDSGFAYKNGLSSNSSAGSSYAGSPTGSSHGIDSHTNLNHHSHSVRGGLVSSRNGSTSGNGTEYDPQGSHSIAQQQVAHNHTYNTPPGQVPREVKKYAHKEPSRKGPQSRDHRRALELKVPFTIDEIIESPVETFNEMLNAHKLTEAQLSLIRDIRRRGKNKVAAQNCRKRKVNVIVNLSDERSELEKTRDRLLAERAEMEQETRRMRAKFGHLYAHIFQSLRDEHGQPYDPSLYSLQQSTDGNVFLVPRNTTPAASANNRTSRVISAGGGSTGPSSAASSASSSPSTTSTSSTSKSGAKKRKAFDE</sequence>
<dbReference type="InterPro" id="IPR004826">
    <property type="entry name" value="bZIP_Maf"/>
</dbReference>
<dbReference type="PROSITE" id="PS50217">
    <property type="entry name" value="BZIP"/>
    <property type="match status" value="1"/>
</dbReference>
<dbReference type="InterPro" id="IPR047167">
    <property type="entry name" value="NFE2-like"/>
</dbReference>
<feature type="compositionally biased region" description="Low complexity" evidence="7">
    <location>
        <begin position="910"/>
        <end position="933"/>
    </location>
</feature>
<keyword evidence="3" id="KW-0010">Activator</keyword>
<feature type="region of interest" description="Disordered" evidence="7">
    <location>
        <begin position="124"/>
        <end position="169"/>
    </location>
</feature>
<evidence type="ECO:0000256" key="6">
    <source>
        <dbReference type="SAM" id="Coils"/>
    </source>
</evidence>
<reference evidence="9" key="1">
    <citation type="journal article" date="2023" name="G3 (Bethesda)">
        <title>A reference genome for the long-term kleptoplast-retaining sea slug Elysia crispata morphotype clarki.</title>
        <authorList>
            <person name="Eastman K.E."/>
            <person name="Pendleton A.L."/>
            <person name="Shaikh M.A."/>
            <person name="Suttiyut T."/>
            <person name="Ogas R."/>
            <person name="Tomko P."/>
            <person name="Gavelis G."/>
            <person name="Widhalm J.R."/>
            <person name="Wisecaver J.H."/>
        </authorList>
    </citation>
    <scope>NUCLEOTIDE SEQUENCE</scope>
    <source>
        <strain evidence="9">ECLA1</strain>
    </source>
</reference>
<dbReference type="InterPro" id="IPR004827">
    <property type="entry name" value="bZIP"/>
</dbReference>
<evidence type="ECO:0000256" key="1">
    <source>
        <dbReference type="ARBA" id="ARBA00023015"/>
    </source>
</evidence>
<feature type="region of interest" description="Disordered" evidence="7">
    <location>
        <begin position="884"/>
        <end position="943"/>
    </location>
</feature>
<keyword evidence="5" id="KW-0539">Nucleus</keyword>
<dbReference type="GO" id="GO:0005634">
    <property type="term" value="C:nucleus"/>
    <property type="evidence" value="ECO:0007669"/>
    <property type="project" value="TreeGrafter"/>
</dbReference>
<feature type="compositionally biased region" description="Basic residues" evidence="7">
    <location>
        <begin position="934"/>
        <end position="943"/>
    </location>
</feature>
<evidence type="ECO:0000256" key="7">
    <source>
        <dbReference type="SAM" id="MobiDB-lite"/>
    </source>
</evidence>
<dbReference type="GO" id="GO:0000981">
    <property type="term" value="F:DNA-binding transcription factor activity, RNA polymerase II-specific"/>
    <property type="evidence" value="ECO:0007669"/>
    <property type="project" value="TreeGrafter"/>
</dbReference>
<dbReference type="SUPFAM" id="SSF47454">
    <property type="entry name" value="A DNA-binding domain in eukaryotic transcription factors"/>
    <property type="match status" value="1"/>
</dbReference>
<dbReference type="AlphaFoldDB" id="A0AAE1AJ36"/>
<feature type="region of interest" description="Disordered" evidence="7">
    <location>
        <begin position="615"/>
        <end position="708"/>
    </location>
</feature>
<keyword evidence="10" id="KW-1185">Reference proteome</keyword>
<dbReference type="InterPro" id="IPR046347">
    <property type="entry name" value="bZIP_sf"/>
</dbReference>
<dbReference type="EMBL" id="JAWDGP010001847">
    <property type="protein sequence ID" value="KAK3787692.1"/>
    <property type="molecule type" value="Genomic_DNA"/>
</dbReference>
<keyword evidence="1" id="KW-0805">Transcription regulation</keyword>
<dbReference type="PANTHER" id="PTHR24411:SF55">
    <property type="entry name" value="SEGMENTATION PROTEIN CAP'N'COLLAR"/>
    <property type="match status" value="1"/>
</dbReference>
<name>A0AAE1AJ36_9GAST</name>
<dbReference type="GO" id="GO:0000978">
    <property type="term" value="F:RNA polymerase II cis-regulatory region sequence-specific DNA binding"/>
    <property type="evidence" value="ECO:0007669"/>
    <property type="project" value="InterPro"/>
</dbReference>
<evidence type="ECO:0000313" key="9">
    <source>
        <dbReference type="EMBL" id="KAK3787692.1"/>
    </source>
</evidence>